<reference evidence="2" key="1">
    <citation type="journal article" date="2021" name="Front. Microbiol.">
        <title>Comprehensive Comparative Genomics and Phenotyping of Methylobacterium Species.</title>
        <authorList>
            <person name="Alessa O."/>
            <person name="Ogura Y."/>
            <person name="Fujitani Y."/>
            <person name="Takami H."/>
            <person name="Hayashi T."/>
            <person name="Sahin N."/>
            <person name="Tani A."/>
        </authorList>
    </citation>
    <scope>NUCLEOTIDE SEQUENCE</scope>
    <source>
        <strain evidence="2">DSM 17168</strain>
    </source>
</reference>
<dbReference type="Gene3D" id="1.10.10.10">
    <property type="entry name" value="Winged helix-like DNA-binding domain superfamily/Winged helix DNA-binding domain"/>
    <property type="match status" value="1"/>
</dbReference>
<evidence type="ECO:0008006" key="4">
    <source>
        <dbReference type="Google" id="ProtNLM"/>
    </source>
</evidence>
<name>A0ABQ4SPJ0_9HYPH</name>
<reference evidence="2" key="2">
    <citation type="submission" date="2021-08" db="EMBL/GenBank/DDBJ databases">
        <authorList>
            <person name="Tani A."/>
            <person name="Ola A."/>
            <person name="Ogura Y."/>
            <person name="Katsura K."/>
            <person name="Hayashi T."/>
        </authorList>
    </citation>
    <scope>NUCLEOTIDE SEQUENCE</scope>
    <source>
        <strain evidence="2">DSM 17168</strain>
    </source>
</reference>
<gene>
    <name evidence="2" type="ORF">GMJLKIPL_5548</name>
</gene>
<protein>
    <recommendedName>
        <fullName evidence="4">Helix-turn-helix domain-containing protein</fullName>
    </recommendedName>
</protein>
<sequence>MSVQAITFVIGQHIPDAGAKLLALVLANYVDHRTGLAWPTVEALADDTSQSVRTVQRKLRELEQLGLITILKGACPKTGRQRANRYVMHLPGVAVPARGDRPGGAAAAAPARGDSLTPLLTPEGCQPDGEEGDTGDTPGGDTAVTPLKESVRGTVTREAPQPPVAGGRIEPVPIRENGATAPPEPPPPDPAPEAGATGRFDQLVAAYPEGGRAWANLAAARALFDALPEAEQRQAIAAAAAYAAHCRREAALKPKYLQNWLRAGLFRNHRLAPAPAEPPRPVRVFVAADTPDWSAWAEHHRRQGRPMPTPVRSDVERREGWWFASRRPPEPRAGA</sequence>
<evidence type="ECO:0000313" key="2">
    <source>
        <dbReference type="EMBL" id="GJE03591.1"/>
    </source>
</evidence>
<evidence type="ECO:0000313" key="3">
    <source>
        <dbReference type="Proteomes" id="UP001055153"/>
    </source>
</evidence>
<dbReference type="EMBL" id="BPQQ01000084">
    <property type="protein sequence ID" value="GJE03591.1"/>
    <property type="molecule type" value="Genomic_DNA"/>
</dbReference>
<keyword evidence="3" id="KW-1185">Reference proteome</keyword>
<feature type="compositionally biased region" description="Low complexity" evidence="1">
    <location>
        <begin position="103"/>
        <end position="114"/>
    </location>
</feature>
<dbReference type="RefSeq" id="WP_238240978.1">
    <property type="nucleotide sequence ID" value="NZ_BPQQ01000084.1"/>
</dbReference>
<evidence type="ECO:0000256" key="1">
    <source>
        <dbReference type="SAM" id="MobiDB-lite"/>
    </source>
</evidence>
<comment type="caution">
    <text evidence="2">The sequence shown here is derived from an EMBL/GenBank/DDBJ whole genome shotgun (WGS) entry which is preliminary data.</text>
</comment>
<dbReference type="InterPro" id="IPR036388">
    <property type="entry name" value="WH-like_DNA-bd_sf"/>
</dbReference>
<proteinExistence type="predicted"/>
<accession>A0ABQ4SPJ0</accession>
<feature type="region of interest" description="Disordered" evidence="1">
    <location>
        <begin position="298"/>
        <end position="335"/>
    </location>
</feature>
<feature type="compositionally biased region" description="Pro residues" evidence="1">
    <location>
        <begin position="182"/>
        <end position="191"/>
    </location>
</feature>
<dbReference type="Pfam" id="PF13730">
    <property type="entry name" value="HTH_36"/>
    <property type="match status" value="1"/>
</dbReference>
<dbReference type="Proteomes" id="UP001055153">
    <property type="component" value="Unassembled WGS sequence"/>
</dbReference>
<feature type="region of interest" description="Disordered" evidence="1">
    <location>
        <begin position="98"/>
        <end position="196"/>
    </location>
</feature>
<organism evidence="2 3">
    <name type="scientific">Methylobacterium isbiliense</name>
    <dbReference type="NCBI Taxonomy" id="315478"/>
    <lineage>
        <taxon>Bacteria</taxon>
        <taxon>Pseudomonadati</taxon>
        <taxon>Pseudomonadota</taxon>
        <taxon>Alphaproteobacteria</taxon>
        <taxon>Hyphomicrobiales</taxon>
        <taxon>Methylobacteriaceae</taxon>
        <taxon>Methylobacterium</taxon>
    </lineage>
</organism>